<accession>A0A498C7R8</accession>
<comment type="caution">
    <text evidence="2">The sequence shown here is derived from an EMBL/GenBank/DDBJ whole genome shotgun (WGS) entry which is preliminary data.</text>
</comment>
<dbReference type="OrthoDB" id="9952596at2"/>
<keyword evidence="3" id="KW-1185">Reference proteome</keyword>
<feature type="region of interest" description="Disordered" evidence="1">
    <location>
        <begin position="1"/>
        <end position="100"/>
    </location>
</feature>
<dbReference type="RefSeq" id="WP_121441865.1">
    <property type="nucleotide sequence ID" value="NZ_RCDA01000001.1"/>
</dbReference>
<protein>
    <submittedName>
        <fullName evidence="2">Uncharacterized protein</fullName>
    </submittedName>
</protein>
<dbReference type="Proteomes" id="UP000275461">
    <property type="component" value="Unassembled WGS sequence"/>
</dbReference>
<feature type="compositionally biased region" description="Basic and acidic residues" evidence="1">
    <location>
        <begin position="38"/>
        <end position="53"/>
    </location>
</feature>
<organism evidence="2 3">
    <name type="scientific">Alkalispirillum mobile</name>
    <dbReference type="NCBI Taxonomy" id="85925"/>
    <lineage>
        <taxon>Bacteria</taxon>
        <taxon>Pseudomonadati</taxon>
        <taxon>Pseudomonadota</taxon>
        <taxon>Gammaproteobacteria</taxon>
        <taxon>Chromatiales</taxon>
        <taxon>Ectothiorhodospiraceae</taxon>
        <taxon>Alkalispirillum</taxon>
    </lineage>
</organism>
<reference evidence="2 3" key="1">
    <citation type="submission" date="2018-10" db="EMBL/GenBank/DDBJ databases">
        <title>Genomic Encyclopedia of Type Strains, Phase IV (KMG-IV): sequencing the most valuable type-strain genomes for metagenomic binning, comparative biology and taxonomic classification.</title>
        <authorList>
            <person name="Goeker M."/>
        </authorList>
    </citation>
    <scope>NUCLEOTIDE SEQUENCE [LARGE SCALE GENOMIC DNA]</scope>
    <source>
        <strain evidence="2 3">DSM 12769</strain>
    </source>
</reference>
<proteinExistence type="predicted"/>
<evidence type="ECO:0000313" key="2">
    <source>
        <dbReference type="EMBL" id="RLK51453.1"/>
    </source>
</evidence>
<dbReference type="AlphaFoldDB" id="A0A498C7R8"/>
<dbReference type="EMBL" id="RCDA01000001">
    <property type="protein sequence ID" value="RLK51453.1"/>
    <property type="molecule type" value="Genomic_DNA"/>
</dbReference>
<evidence type="ECO:0000256" key="1">
    <source>
        <dbReference type="SAM" id="MobiDB-lite"/>
    </source>
</evidence>
<sequence length="100" mass="10973">MLQVPPLVDPVRNAPKPRTPPTIEGVLAVSPYPRVHRKEQEDREQEHGGERFAEAGGQRRTASGPPTARQASPRRDSDRTDDDAPSAPRDPPSLGIDEYA</sequence>
<gene>
    <name evidence="2" type="ORF">DFR31_1394</name>
</gene>
<name>A0A498C7R8_9GAMM</name>
<evidence type="ECO:0000313" key="3">
    <source>
        <dbReference type="Proteomes" id="UP000275461"/>
    </source>
</evidence>